<dbReference type="RefSeq" id="WP_081758175.1">
    <property type="nucleotide sequence ID" value="NZ_FNPC01000001.1"/>
</dbReference>
<evidence type="ECO:0000256" key="2">
    <source>
        <dbReference type="ARBA" id="ARBA00022723"/>
    </source>
</evidence>
<evidence type="ECO:0000256" key="3">
    <source>
        <dbReference type="ARBA" id="ARBA00022801"/>
    </source>
</evidence>
<dbReference type="GO" id="GO:0008235">
    <property type="term" value="F:metalloexopeptidase activity"/>
    <property type="evidence" value="ECO:0007669"/>
    <property type="project" value="TreeGrafter"/>
</dbReference>
<dbReference type="InterPro" id="IPR051929">
    <property type="entry name" value="VirAsm_ModProt"/>
</dbReference>
<dbReference type="GO" id="GO:0008270">
    <property type="term" value="F:zinc ion binding"/>
    <property type="evidence" value="ECO:0007669"/>
    <property type="project" value="TreeGrafter"/>
</dbReference>
<dbReference type="PANTHER" id="PTHR34858">
    <property type="entry name" value="CYSO-CYSTEINE PEPTIDASE"/>
    <property type="match status" value="1"/>
</dbReference>
<dbReference type="SMART" id="SM00232">
    <property type="entry name" value="JAB_MPN"/>
    <property type="match status" value="1"/>
</dbReference>
<dbReference type="EMBL" id="FNPC01000001">
    <property type="protein sequence ID" value="SDX66752.1"/>
    <property type="molecule type" value="Genomic_DNA"/>
</dbReference>
<feature type="region of interest" description="Disordered" evidence="6">
    <location>
        <begin position="128"/>
        <end position="161"/>
    </location>
</feature>
<evidence type="ECO:0000256" key="5">
    <source>
        <dbReference type="ARBA" id="ARBA00023049"/>
    </source>
</evidence>
<dbReference type="InterPro" id="IPR037518">
    <property type="entry name" value="MPN"/>
</dbReference>
<dbReference type="Gene3D" id="3.40.140.10">
    <property type="entry name" value="Cytidine Deaminase, domain 2"/>
    <property type="match status" value="1"/>
</dbReference>
<keyword evidence="9" id="KW-1185">Reference proteome</keyword>
<keyword evidence="4" id="KW-0862">Zinc</keyword>
<evidence type="ECO:0000313" key="9">
    <source>
        <dbReference type="Proteomes" id="UP000199079"/>
    </source>
</evidence>
<feature type="domain" description="MPN" evidence="7">
    <location>
        <begin position="2"/>
        <end position="132"/>
    </location>
</feature>
<dbReference type="InterPro" id="IPR053551">
    <property type="entry name" value="Metalloprotease_DSAMP"/>
</dbReference>
<dbReference type="NCBIfam" id="NF041370">
    <property type="entry name" value="desamp_Halo"/>
    <property type="match status" value="1"/>
</dbReference>
<dbReference type="InterPro" id="IPR028090">
    <property type="entry name" value="JAB_dom_prok"/>
</dbReference>
<dbReference type="Proteomes" id="UP000199079">
    <property type="component" value="Unassembled WGS sequence"/>
</dbReference>
<dbReference type="SUPFAM" id="SSF102712">
    <property type="entry name" value="JAB1/MPN domain"/>
    <property type="match status" value="1"/>
</dbReference>
<sequence>MIEFTRGAYDDVVAHAIEGREAADPVEVCGVLAGRFDEDGDRSTVTETHRASNAAETPRTRYLIDPEEQFAILEAIEAAGDEVVGFYHSHPTGPPYPSETDAADATWPGRSYVICALDGQPFVGSWRWQGESAADRPDGDPRAGERDGFRRETVAVVPETG</sequence>
<dbReference type="GO" id="GO:0000502">
    <property type="term" value="C:proteasome complex"/>
    <property type="evidence" value="ECO:0007669"/>
    <property type="project" value="UniProtKB-KW"/>
</dbReference>
<accession>A0A1H3DJQ9</accession>
<evidence type="ECO:0000256" key="1">
    <source>
        <dbReference type="ARBA" id="ARBA00022670"/>
    </source>
</evidence>
<evidence type="ECO:0000256" key="6">
    <source>
        <dbReference type="SAM" id="MobiDB-lite"/>
    </source>
</evidence>
<evidence type="ECO:0000259" key="7">
    <source>
        <dbReference type="PROSITE" id="PS50249"/>
    </source>
</evidence>
<evidence type="ECO:0000256" key="4">
    <source>
        <dbReference type="ARBA" id="ARBA00022833"/>
    </source>
</evidence>
<protein>
    <submittedName>
        <fullName evidence="8">Proteasome lid subunit RPN8/RPN11, contains Jab1/MPN metalloenzyme (JAMM) motif</fullName>
    </submittedName>
</protein>
<dbReference type="OrthoDB" id="10589at2157"/>
<gene>
    <name evidence="8" type="ORF">SAMN05216564_10139</name>
</gene>
<dbReference type="PROSITE" id="PS50249">
    <property type="entry name" value="MPN"/>
    <property type="match status" value="1"/>
</dbReference>
<keyword evidence="8" id="KW-0647">Proteasome</keyword>
<dbReference type="GeneID" id="43838186"/>
<feature type="compositionally biased region" description="Basic and acidic residues" evidence="6">
    <location>
        <begin position="133"/>
        <end position="153"/>
    </location>
</feature>
<keyword evidence="1" id="KW-0645">Protease</keyword>
<name>A0A1H3DJQ9_9EURY</name>
<keyword evidence="2" id="KW-0479">Metal-binding</keyword>
<evidence type="ECO:0000313" key="8">
    <source>
        <dbReference type="EMBL" id="SDX66752.1"/>
    </source>
</evidence>
<organism evidence="8 9">
    <name type="scientific">Halopenitus persicus</name>
    <dbReference type="NCBI Taxonomy" id="1048396"/>
    <lineage>
        <taxon>Archaea</taxon>
        <taxon>Methanobacteriati</taxon>
        <taxon>Methanobacteriota</taxon>
        <taxon>Stenosarchaea group</taxon>
        <taxon>Halobacteria</taxon>
        <taxon>Halobacteriales</taxon>
        <taxon>Haloferacaceae</taxon>
        <taxon>Halopenitus</taxon>
    </lineage>
</organism>
<dbReference type="CDD" id="cd08070">
    <property type="entry name" value="MPN_like"/>
    <property type="match status" value="1"/>
</dbReference>
<proteinExistence type="predicted"/>
<keyword evidence="3" id="KW-0378">Hydrolase</keyword>
<keyword evidence="5" id="KW-0482">Metalloprotease</keyword>
<dbReference type="Pfam" id="PF14464">
    <property type="entry name" value="Prok-JAB"/>
    <property type="match status" value="1"/>
</dbReference>
<reference evidence="9" key="1">
    <citation type="submission" date="2016-10" db="EMBL/GenBank/DDBJ databases">
        <authorList>
            <person name="Varghese N."/>
            <person name="Submissions S."/>
        </authorList>
    </citation>
    <scope>NUCLEOTIDE SEQUENCE [LARGE SCALE GENOMIC DNA]</scope>
    <source>
        <strain evidence="9">DC30,IBRC 10041,KCTC 4046</strain>
    </source>
</reference>
<dbReference type="GO" id="GO:0006508">
    <property type="term" value="P:proteolysis"/>
    <property type="evidence" value="ECO:0007669"/>
    <property type="project" value="UniProtKB-KW"/>
</dbReference>
<dbReference type="AlphaFoldDB" id="A0A1H3DJQ9"/>
<dbReference type="InterPro" id="IPR000555">
    <property type="entry name" value="JAMM/MPN+_dom"/>
</dbReference>
<dbReference type="PANTHER" id="PTHR34858:SF1">
    <property type="entry name" value="CYSO-CYSTEINE PEPTIDASE"/>
    <property type="match status" value="1"/>
</dbReference>